<dbReference type="InterPro" id="IPR050535">
    <property type="entry name" value="DNA_Repair-Maintenance_Comp"/>
</dbReference>
<keyword evidence="4" id="KW-0233">DNA recombination</keyword>
<dbReference type="GO" id="GO:0006310">
    <property type="term" value="P:DNA recombination"/>
    <property type="evidence" value="ECO:0007669"/>
    <property type="project" value="UniProtKB-KW"/>
</dbReference>
<keyword evidence="2 4" id="KW-0378">Hydrolase</keyword>
<name>A0A0U9HTR3_9BACT</name>
<evidence type="ECO:0000313" key="7">
    <source>
        <dbReference type="Proteomes" id="UP000054976"/>
    </source>
</evidence>
<reference evidence="7" key="1">
    <citation type="submission" date="2016-01" db="EMBL/GenBank/DDBJ databases">
        <title>Draft genome sequence of Thermodesulfovibrio aggregans strain TGE-P1.</title>
        <authorList>
            <person name="Sekiguchi Y."/>
            <person name="Ohashi A."/>
            <person name="Matsuura N."/>
            <person name="Tourlousse M.D."/>
        </authorList>
    </citation>
    <scope>NUCLEOTIDE SEQUENCE [LARGE SCALE GENOMIC DNA]</scope>
    <source>
        <strain evidence="7">TGE-P1</strain>
    </source>
</reference>
<dbReference type="InterPro" id="IPR029052">
    <property type="entry name" value="Metallo-depent_PP-like"/>
</dbReference>
<dbReference type="NCBIfam" id="TIGR00619">
    <property type="entry name" value="sbcd"/>
    <property type="match status" value="1"/>
</dbReference>
<accession>A0A0U9HTR3</accession>
<dbReference type="PANTHER" id="PTHR30337">
    <property type="entry name" value="COMPONENT OF ATP-DEPENDENT DSDNA EXONUCLEASE"/>
    <property type="match status" value="1"/>
</dbReference>
<evidence type="ECO:0000256" key="4">
    <source>
        <dbReference type="RuleBase" id="RU363069"/>
    </source>
</evidence>
<comment type="function">
    <text evidence="4">SbcCD cleaves DNA hairpin structures. These structures can inhibit DNA replication and are intermediates in certain DNA recombination reactions. The complex acts as a 3'-&gt;5' double strand exonuclease that can open hairpins. It also has a 5' single-strand endonuclease activity.</text>
</comment>
<dbReference type="InterPro" id="IPR004843">
    <property type="entry name" value="Calcineurin-like_PHP"/>
</dbReference>
<dbReference type="InterPro" id="IPR041796">
    <property type="entry name" value="Mre11_N"/>
</dbReference>
<dbReference type="STRING" id="86166.TAGGR_182"/>
<keyword evidence="1 4" id="KW-0540">Nuclease</keyword>
<keyword evidence="7" id="KW-1185">Reference proteome</keyword>
<evidence type="ECO:0000259" key="5">
    <source>
        <dbReference type="Pfam" id="PF00149"/>
    </source>
</evidence>
<comment type="caution">
    <text evidence="6">The sequence shown here is derived from an EMBL/GenBank/DDBJ whole genome shotgun (WGS) entry which is preliminary data.</text>
</comment>
<organism evidence="6 7">
    <name type="scientific">Thermodesulfovibrio aggregans</name>
    <dbReference type="NCBI Taxonomy" id="86166"/>
    <lineage>
        <taxon>Bacteria</taxon>
        <taxon>Pseudomonadati</taxon>
        <taxon>Nitrospirota</taxon>
        <taxon>Thermodesulfovibrionia</taxon>
        <taxon>Thermodesulfovibrionales</taxon>
        <taxon>Thermodesulfovibrionaceae</taxon>
        <taxon>Thermodesulfovibrio</taxon>
    </lineage>
</organism>
<dbReference type="GO" id="GO:0008408">
    <property type="term" value="F:3'-5' exonuclease activity"/>
    <property type="evidence" value="ECO:0007669"/>
    <property type="project" value="InterPro"/>
</dbReference>
<dbReference type="OrthoDB" id="9773856at2"/>
<dbReference type="Gene3D" id="3.60.21.10">
    <property type="match status" value="1"/>
</dbReference>
<proteinExistence type="inferred from homology"/>
<dbReference type="PANTHER" id="PTHR30337:SF0">
    <property type="entry name" value="NUCLEASE SBCCD SUBUNIT D"/>
    <property type="match status" value="1"/>
</dbReference>
<dbReference type="Pfam" id="PF00149">
    <property type="entry name" value="Metallophos"/>
    <property type="match status" value="1"/>
</dbReference>
<feature type="domain" description="Calcineurin-like phosphoesterase" evidence="5">
    <location>
        <begin position="3"/>
        <end position="233"/>
    </location>
</feature>
<protein>
    <recommendedName>
        <fullName evidence="4">Nuclease SbcCD subunit D</fullName>
    </recommendedName>
</protein>
<dbReference type="EMBL" id="BCNO01000001">
    <property type="protein sequence ID" value="GAQ93917.1"/>
    <property type="molecule type" value="Genomic_DNA"/>
</dbReference>
<comment type="similarity">
    <text evidence="4">Belongs to the SbcD family.</text>
</comment>
<evidence type="ECO:0000256" key="3">
    <source>
        <dbReference type="ARBA" id="ARBA00022839"/>
    </source>
</evidence>
<dbReference type="GO" id="GO:0006260">
    <property type="term" value="P:DNA replication"/>
    <property type="evidence" value="ECO:0007669"/>
    <property type="project" value="UniProtKB-KW"/>
</dbReference>
<dbReference type="CDD" id="cd00840">
    <property type="entry name" value="MPP_Mre11_N"/>
    <property type="match status" value="1"/>
</dbReference>
<gene>
    <name evidence="4" type="primary">sbcD</name>
    <name evidence="6" type="ORF">TAGGR_182</name>
</gene>
<dbReference type="InterPro" id="IPR004593">
    <property type="entry name" value="SbcD"/>
</dbReference>
<dbReference type="SUPFAM" id="SSF56300">
    <property type="entry name" value="Metallo-dependent phosphatases"/>
    <property type="match status" value="1"/>
</dbReference>
<evidence type="ECO:0000256" key="2">
    <source>
        <dbReference type="ARBA" id="ARBA00022801"/>
    </source>
</evidence>
<dbReference type="AlphaFoldDB" id="A0A0U9HTR3"/>
<keyword evidence="4" id="KW-0255">Endonuclease</keyword>
<sequence length="387" mass="44461">MALKILHTSDWHLGKNFRETNFDLLPIQKKIMAEIIDITKSERPQLILVAGDIFDTYNPSFDAERLFYETITSLSQEGSLIVAVAGNHDSPDKLRISKPLIYGKHSIVISGTPNDIFEEYIFENEHYKVTIENSFLKLKLKDENLTVAIKAVAYLSEVRMGLSGDDFVKSLEDYLSKEPQFSCDYFVFVSHLYLHGAQKSGSERIFQVGGIEHVPYEALPKSADYIALGHLHKFQKINNAVYSGSIYPFDAGEIEHKKGVCLWQEGSIRFIEFEKIPRIIKLKFNSISDAIKNIPNDENFYYLLMESNEPYTPGQIENLIKAYKDKLVGWQFQSEIIEKTDTNIDISSLSDEQLFVTFYRSKFNEEPDEELLKLFIECLEEARNATD</sequence>
<dbReference type="GO" id="GO:0004519">
    <property type="term" value="F:endonuclease activity"/>
    <property type="evidence" value="ECO:0007669"/>
    <property type="project" value="UniProtKB-KW"/>
</dbReference>
<dbReference type="Proteomes" id="UP000054976">
    <property type="component" value="Unassembled WGS sequence"/>
</dbReference>
<keyword evidence="3 4" id="KW-0269">Exonuclease</keyword>
<evidence type="ECO:0000256" key="1">
    <source>
        <dbReference type="ARBA" id="ARBA00022722"/>
    </source>
</evidence>
<evidence type="ECO:0000313" key="6">
    <source>
        <dbReference type="EMBL" id="GAQ93917.1"/>
    </source>
</evidence>
<comment type="subunit">
    <text evidence="4">Heterodimer of SbcC and SbcD.</text>
</comment>
<dbReference type="RefSeq" id="WP_059175407.1">
    <property type="nucleotide sequence ID" value="NZ_BCNO01000001.1"/>
</dbReference>
<keyword evidence="4" id="KW-0235">DNA replication</keyword>